<dbReference type="EMBL" id="CAXKWB010007746">
    <property type="protein sequence ID" value="CAL4088229.1"/>
    <property type="molecule type" value="Genomic_DNA"/>
</dbReference>
<name>A0AAV2QN71_MEGNR</name>
<organism evidence="1 2">
    <name type="scientific">Meganyctiphanes norvegica</name>
    <name type="common">Northern krill</name>
    <name type="synonym">Thysanopoda norvegica</name>
    <dbReference type="NCBI Taxonomy" id="48144"/>
    <lineage>
        <taxon>Eukaryota</taxon>
        <taxon>Metazoa</taxon>
        <taxon>Ecdysozoa</taxon>
        <taxon>Arthropoda</taxon>
        <taxon>Crustacea</taxon>
        <taxon>Multicrustacea</taxon>
        <taxon>Malacostraca</taxon>
        <taxon>Eumalacostraca</taxon>
        <taxon>Eucarida</taxon>
        <taxon>Euphausiacea</taxon>
        <taxon>Euphausiidae</taxon>
        <taxon>Meganyctiphanes</taxon>
    </lineage>
</organism>
<protein>
    <submittedName>
        <fullName evidence="1">Uncharacterized protein</fullName>
    </submittedName>
</protein>
<gene>
    <name evidence="1" type="ORF">MNOR_LOCUS13498</name>
</gene>
<accession>A0AAV2QN71</accession>
<proteinExistence type="predicted"/>
<dbReference type="Proteomes" id="UP001497623">
    <property type="component" value="Unassembled WGS sequence"/>
</dbReference>
<dbReference type="PANTHER" id="PTHR37970:SF1">
    <property type="entry name" value="SERINE-RICH ADHESIN FOR PLATELETS"/>
    <property type="match status" value="1"/>
</dbReference>
<evidence type="ECO:0000313" key="2">
    <source>
        <dbReference type="Proteomes" id="UP001497623"/>
    </source>
</evidence>
<keyword evidence="2" id="KW-1185">Reference proteome</keyword>
<comment type="caution">
    <text evidence="1">The sequence shown here is derived from an EMBL/GenBank/DDBJ whole genome shotgun (WGS) entry which is preliminary data.</text>
</comment>
<dbReference type="PANTHER" id="PTHR37970">
    <property type="entry name" value="PROTEIN CBG08587"/>
    <property type="match status" value="1"/>
</dbReference>
<sequence>GYVCPSGMEELMHHMLRWSDIRLNRDTVIIGAGYRMFYQGTVARCHVTLMVTPESNVEAHHLLTPLPISSFKDDLPSSLFSKNNISKRDTISATVWVLPPLNLATLHEISQEQQDHLTNNPEEWERRTCLLLLQLVTGLKQLQAQGVEETSIDFALVSRGQIEEGQDPDNRLILIPPVDEGGCEFVSLCQMASLATLLLLGVEAPLQQILSGLVNFPYALPSHKAFIVLLKLLHQEKAGSLTKVKCLLELLLYGPDKNCIDSATSIEEVESMMQRWLDLERANVLQSLIMKPIKASINIKYHLLFLVRSNARTLRDSVKLLEDADMKFAIL</sequence>
<evidence type="ECO:0000313" key="1">
    <source>
        <dbReference type="EMBL" id="CAL4088229.1"/>
    </source>
</evidence>
<dbReference type="AlphaFoldDB" id="A0AAV2QN71"/>
<reference evidence="1 2" key="1">
    <citation type="submission" date="2024-05" db="EMBL/GenBank/DDBJ databases">
        <authorList>
            <person name="Wallberg A."/>
        </authorList>
    </citation>
    <scope>NUCLEOTIDE SEQUENCE [LARGE SCALE GENOMIC DNA]</scope>
</reference>
<feature type="non-terminal residue" evidence="1">
    <location>
        <position position="1"/>
    </location>
</feature>